<accession>A0ABS9UJH2</accession>
<protein>
    <recommendedName>
        <fullName evidence="3">Lipoprotein</fullName>
    </recommendedName>
</protein>
<dbReference type="RefSeq" id="WP_241273286.1">
    <property type="nucleotide sequence ID" value="NZ_JAKZGS010000001.1"/>
</dbReference>
<keyword evidence="2" id="KW-1185">Reference proteome</keyword>
<organism evidence="1 2">
    <name type="scientific">Belliella calami</name>
    <dbReference type="NCBI Taxonomy" id="2923436"/>
    <lineage>
        <taxon>Bacteria</taxon>
        <taxon>Pseudomonadati</taxon>
        <taxon>Bacteroidota</taxon>
        <taxon>Cytophagia</taxon>
        <taxon>Cytophagales</taxon>
        <taxon>Cyclobacteriaceae</taxon>
        <taxon>Belliella</taxon>
    </lineage>
</organism>
<evidence type="ECO:0000313" key="1">
    <source>
        <dbReference type="EMBL" id="MCH7396766.1"/>
    </source>
</evidence>
<comment type="caution">
    <text evidence="1">The sequence shown here is derived from an EMBL/GenBank/DDBJ whole genome shotgun (WGS) entry which is preliminary data.</text>
</comment>
<reference evidence="1" key="1">
    <citation type="submission" date="2022-03" db="EMBL/GenBank/DDBJ databases">
        <title>De novo assembled genomes of Belliella spp. (Cyclobacteriaceae) strains.</title>
        <authorList>
            <person name="Szabo A."/>
            <person name="Korponai K."/>
            <person name="Felfoldi T."/>
        </authorList>
    </citation>
    <scope>NUCLEOTIDE SEQUENCE</scope>
    <source>
        <strain evidence="1">DSM 107340</strain>
    </source>
</reference>
<name>A0ABS9UJH2_9BACT</name>
<dbReference type="EMBL" id="JAKZGS010000001">
    <property type="protein sequence ID" value="MCH7396766.1"/>
    <property type="molecule type" value="Genomic_DNA"/>
</dbReference>
<dbReference type="PROSITE" id="PS51257">
    <property type="entry name" value="PROKAR_LIPOPROTEIN"/>
    <property type="match status" value="1"/>
</dbReference>
<dbReference type="Proteomes" id="UP001165488">
    <property type="component" value="Unassembled WGS sequence"/>
</dbReference>
<proteinExistence type="predicted"/>
<evidence type="ECO:0008006" key="3">
    <source>
        <dbReference type="Google" id="ProtNLM"/>
    </source>
</evidence>
<evidence type="ECO:0000313" key="2">
    <source>
        <dbReference type="Proteomes" id="UP001165488"/>
    </source>
</evidence>
<sequence>MIIKQKIVDIKICLLIAFIGLFSCSKKDDYNVFVIHELSKPTLDTLDFEKEGTVNGVEVKITGNLNGKAILQFENGAERFHKIELEDNVNQVYETEWYSSKMFFKYLPDKNTQGDSLTLRFRAR</sequence>
<gene>
    <name evidence="1" type="ORF">MM236_02150</name>
</gene>